<keyword evidence="4" id="KW-1185">Reference proteome</keyword>
<accession>A0A8I3A9Y8</accession>
<gene>
    <name evidence="3" type="ORF">JVT61DRAFT_3782</name>
</gene>
<reference evidence="3" key="1">
    <citation type="submission" date="2021-03" db="EMBL/GenBank/DDBJ databases">
        <title>Evolutionary innovations through gain and loss of genes in the ectomycorrhizal Boletales.</title>
        <authorList>
            <person name="Wu G."/>
            <person name="Miyauchi S."/>
            <person name="Morin E."/>
            <person name="Yang Z.-L."/>
            <person name="Xu J."/>
            <person name="Martin F.M."/>
        </authorList>
    </citation>
    <scope>NUCLEOTIDE SEQUENCE</scope>
    <source>
        <strain evidence="3">BR01</strain>
    </source>
</reference>
<evidence type="ECO:0000313" key="3">
    <source>
        <dbReference type="EMBL" id="KAG6375005.1"/>
    </source>
</evidence>
<proteinExistence type="predicted"/>
<dbReference type="OrthoDB" id="10551632at2759"/>
<dbReference type="AlphaFoldDB" id="A0A8I3A9Y8"/>
<feature type="region of interest" description="Disordered" evidence="1">
    <location>
        <begin position="98"/>
        <end position="135"/>
    </location>
</feature>
<feature type="compositionally biased region" description="Low complexity" evidence="1">
    <location>
        <begin position="114"/>
        <end position="127"/>
    </location>
</feature>
<evidence type="ECO:0000259" key="2">
    <source>
        <dbReference type="Pfam" id="PF20149"/>
    </source>
</evidence>
<evidence type="ECO:0000256" key="1">
    <source>
        <dbReference type="SAM" id="MobiDB-lite"/>
    </source>
</evidence>
<name>A0A8I3A9Y8_9AGAM</name>
<protein>
    <recommendedName>
        <fullName evidence="2">DUF6532 domain-containing protein</fullName>
    </recommendedName>
</protein>
<dbReference type="Proteomes" id="UP000683000">
    <property type="component" value="Unassembled WGS sequence"/>
</dbReference>
<dbReference type="InterPro" id="IPR045341">
    <property type="entry name" value="DUF6532"/>
</dbReference>
<comment type="caution">
    <text evidence="3">The sequence shown here is derived from an EMBL/GenBank/DDBJ whole genome shotgun (WGS) entry which is preliminary data.</text>
</comment>
<dbReference type="EMBL" id="JAGFBS010000016">
    <property type="protein sequence ID" value="KAG6375005.1"/>
    <property type="molecule type" value="Genomic_DNA"/>
</dbReference>
<dbReference type="Pfam" id="PF20149">
    <property type="entry name" value="DUF6532"/>
    <property type="match status" value="1"/>
</dbReference>
<organism evidence="3 4">
    <name type="scientific">Boletus reticuloceps</name>
    <dbReference type="NCBI Taxonomy" id="495285"/>
    <lineage>
        <taxon>Eukaryota</taxon>
        <taxon>Fungi</taxon>
        <taxon>Dikarya</taxon>
        <taxon>Basidiomycota</taxon>
        <taxon>Agaricomycotina</taxon>
        <taxon>Agaricomycetes</taxon>
        <taxon>Agaricomycetidae</taxon>
        <taxon>Boletales</taxon>
        <taxon>Boletineae</taxon>
        <taxon>Boletaceae</taxon>
        <taxon>Boletoideae</taxon>
        <taxon>Boletus</taxon>
    </lineage>
</organism>
<sequence length="465" mass="52422">MLQHPQMTQLDFMMGCRLHFFLSQNLLSPRRSHPPPHTTLDFSHPAAPQQRLGIQSRIMDKDVLEKHHHDEGCGGSRLQEHLQSFSLYARACASHKSSHSNSATGSHRSGSPLSASTTYTGSHYTSGKSNKRDPTPAQWNYYTDAQREVLCENFVPYYCSSSPAIEVTHSVELEKFLLDRMSHFRGELAAKAESYMKIFFRTSDPALLSNPDHLLEWKADHLDRITDAGNAFEFFAHKYSTDGKLVHWFGNEQLERFHVNFWYTHDHSPMNHSCSDPLQTTPLRMYALSAIALCCALDREAIAIDTRMAQQIQFCGKDYSPIYEEYFLALSKVMASESTLQTAFSARMDYLHQLGREGQRSRRDPPRSPRKQCNKVLIPTNNQLAAFQGQGPASVASTSYAPPLPSGSHENPFTLYASCNSYVDPTVGTSSSQGDYAGFQMYNSAVGDTAEPEACNFDYDYDYNL</sequence>
<feature type="domain" description="DUF6532" evidence="2">
    <location>
        <begin position="168"/>
        <end position="331"/>
    </location>
</feature>
<feature type="compositionally biased region" description="Polar residues" evidence="1">
    <location>
        <begin position="99"/>
        <end position="113"/>
    </location>
</feature>
<evidence type="ECO:0000313" key="4">
    <source>
        <dbReference type="Proteomes" id="UP000683000"/>
    </source>
</evidence>